<dbReference type="PANTHER" id="PTHR15492:SF1">
    <property type="entry name" value="CYCLIN-D1-BINDING PROTEIN 1"/>
    <property type="match status" value="1"/>
</dbReference>
<dbReference type="OrthoDB" id="4088536at2759"/>
<protein>
    <recommendedName>
        <fullName evidence="1">Cyclin-D1-binding protein 1-like N-terminal domain-containing protein</fullName>
    </recommendedName>
</protein>
<dbReference type="PANTHER" id="PTHR15492">
    <property type="entry name" value="CYCLIN D1-BINDING PROTEIN 1"/>
    <property type="match status" value="1"/>
</dbReference>
<evidence type="ECO:0000313" key="3">
    <source>
        <dbReference type="Proteomes" id="UP000662931"/>
    </source>
</evidence>
<dbReference type="Proteomes" id="UP000662931">
    <property type="component" value="Chromosome 4"/>
</dbReference>
<keyword evidence="3" id="KW-1185">Reference proteome</keyword>
<dbReference type="InterPro" id="IPR049317">
    <property type="entry name" value="GCIP-like_N"/>
</dbReference>
<dbReference type="KEGG" id="bnn:FOA43_003740"/>
<organism evidence="2 3">
    <name type="scientific">Eeniella nana</name>
    <name type="common">Yeast</name>
    <name type="synonym">Brettanomyces nanus</name>
    <dbReference type="NCBI Taxonomy" id="13502"/>
    <lineage>
        <taxon>Eukaryota</taxon>
        <taxon>Fungi</taxon>
        <taxon>Dikarya</taxon>
        <taxon>Ascomycota</taxon>
        <taxon>Saccharomycotina</taxon>
        <taxon>Pichiomycetes</taxon>
        <taxon>Pichiales</taxon>
        <taxon>Pichiaceae</taxon>
        <taxon>Brettanomyces</taxon>
    </lineage>
</organism>
<reference evidence="2" key="1">
    <citation type="submission" date="2020-10" db="EMBL/GenBank/DDBJ databases">
        <authorList>
            <person name="Roach M.J.R."/>
        </authorList>
    </citation>
    <scope>NUCLEOTIDE SEQUENCE</scope>
    <source>
        <strain evidence="2">CBS 1945</strain>
    </source>
</reference>
<dbReference type="RefSeq" id="XP_038779917.1">
    <property type="nucleotide sequence ID" value="XM_038923989.1"/>
</dbReference>
<dbReference type="GO" id="GO:0005634">
    <property type="term" value="C:nucleus"/>
    <property type="evidence" value="ECO:0007669"/>
    <property type="project" value="TreeGrafter"/>
</dbReference>
<name>A0A875S909_EENNA</name>
<evidence type="ECO:0000259" key="1">
    <source>
        <dbReference type="Pfam" id="PF13324"/>
    </source>
</evidence>
<dbReference type="EMBL" id="CP064815">
    <property type="protein sequence ID" value="QPG76352.1"/>
    <property type="molecule type" value="Genomic_DNA"/>
</dbReference>
<dbReference type="Gene3D" id="1.20.1410.10">
    <property type="entry name" value="I/LWEQ domain"/>
    <property type="match status" value="1"/>
</dbReference>
<dbReference type="Pfam" id="PF13324">
    <property type="entry name" value="GCIP_N"/>
    <property type="match status" value="1"/>
</dbReference>
<dbReference type="GeneID" id="62197140"/>
<dbReference type="AlphaFoldDB" id="A0A875S909"/>
<sequence>MPELLKPTKSDIKQLIGSSKDALTFWVETIILEKSSKAGTTSSAPAVSEIQTARLDSPLEELVKLASLVHARVTKLGIVFKPLIPEENYHACYKELDEGMHSMILLVSVSKQLQQEEQKYSFVFVEELLNCIKIVLTGYMGCLNELENAIDAENQGQSQRLVSVGKVWEACSDLQRQVQQGSSGLLKAKLKQTNQLINDASKEYNDWIANPTAEDQDFNDFANFDDLHNSKSLHNETEVDTTLIEFAKRWNGKIKMIKLLIMTLNKSIPDAKYNIKFSKTIDLLNSKSFKLSEKVDDLVASVIYDQDVEEAKSAGKELIEEATQAALLVRTMNEGNSTRTRWLDTWSKKFVE</sequence>
<evidence type="ECO:0000313" key="2">
    <source>
        <dbReference type="EMBL" id="QPG76352.1"/>
    </source>
</evidence>
<dbReference type="InterPro" id="IPR026907">
    <property type="entry name" value="GCIP-like"/>
</dbReference>
<accession>A0A875S909</accession>
<feature type="domain" description="Cyclin-D1-binding protein 1-like N-terminal" evidence="1">
    <location>
        <begin position="61"/>
        <end position="208"/>
    </location>
</feature>
<proteinExistence type="predicted"/>
<gene>
    <name evidence="2" type="ORF">FOA43_003740</name>
</gene>